<dbReference type="Gene3D" id="1.10.1060.10">
    <property type="entry name" value="Alpha-helical ferredoxin"/>
    <property type="match status" value="1"/>
</dbReference>
<dbReference type="Pfam" id="PF13183">
    <property type="entry name" value="Fer4_8"/>
    <property type="match status" value="1"/>
</dbReference>
<dbReference type="InterPro" id="IPR017896">
    <property type="entry name" value="4Fe4S_Fe-S-bd"/>
</dbReference>
<feature type="compositionally biased region" description="Acidic residues" evidence="7">
    <location>
        <begin position="532"/>
        <end position="558"/>
    </location>
</feature>
<gene>
    <name evidence="9" type="ORF">JBF11_08165</name>
</gene>
<evidence type="ECO:0000313" key="9">
    <source>
        <dbReference type="EMBL" id="UWX05417.1"/>
    </source>
</evidence>
<dbReference type="Pfam" id="PF02754">
    <property type="entry name" value="CCG"/>
    <property type="match status" value="1"/>
</dbReference>
<dbReference type="InterPro" id="IPR004017">
    <property type="entry name" value="Cys_rich_dom"/>
</dbReference>
<dbReference type="PANTHER" id="PTHR43551:SF1">
    <property type="entry name" value="HETERODISULFIDE REDUCTASE"/>
    <property type="match status" value="1"/>
</dbReference>
<evidence type="ECO:0000256" key="3">
    <source>
        <dbReference type="ARBA" id="ARBA00022723"/>
    </source>
</evidence>
<dbReference type="NCBIfam" id="NF045796">
    <property type="entry name" value="DsrK"/>
    <property type="match status" value="1"/>
</dbReference>
<accession>A0ABY5XZT7</accession>
<evidence type="ECO:0000256" key="7">
    <source>
        <dbReference type="SAM" id="MobiDB-lite"/>
    </source>
</evidence>
<dbReference type="PANTHER" id="PTHR43551">
    <property type="entry name" value="FUMARATE REDUCTASE IRON-SULFUR SUBUNIT"/>
    <property type="match status" value="1"/>
</dbReference>
<dbReference type="PROSITE" id="PS00198">
    <property type="entry name" value="4FE4S_FER_1"/>
    <property type="match status" value="1"/>
</dbReference>
<dbReference type="RefSeq" id="WP_334314996.1">
    <property type="nucleotide sequence ID" value="NZ_CP065938.1"/>
</dbReference>
<keyword evidence="6" id="KW-0411">Iron-sulfur</keyword>
<sequence>MAKMPTSDQLLAQTPTSFPDKGWMDIKAEFIPGRYPYPAKAETMEKMGFVNAHTWAPEDEDWNLPENWEEILYDGLKERLEKHRSLKVFMDTCVRCGACADKCHFFLGTNDPKNMPVLRAELLRSIYRKDFTLAGKILGKYAGARSVNKDVVKELFSYAYQCTECRRCSLFCPYGIDTAEITAIVRELLYDLGLGINWVMEPVANCNRTGNHLGIQPHAFKEIVEFLCDDIETVTGIRINPPFNEKGHEVLFITPSGDVFADPGIYTFMGYLMLFHEIGLDYTLSTYASEGGNFGSFVSFDMAKKLNAKMYHEAERLGAKWILGGECGHMWRVINQYMATYNGPTPPNMETPVSPITGTVFENAKATKMVHIVEFTADLIKHNKLNLRPERNDHLITTWHDSCNPSRAMGCFEEPRSILKAVCNNFFEMPEHTIREETFCCGSGSGLNSEEVMDLRMRGGLPRANAVRWVADHHDVNRVACMCALDRAILPPLMNYWVPGVDVSGLHELVANALVMKDETQPRTMDLRQEDLEFPDPEPEEEIDESQAGEEQENGGDE</sequence>
<feature type="domain" description="4Fe-4S ferredoxin-type" evidence="8">
    <location>
        <begin position="152"/>
        <end position="182"/>
    </location>
</feature>
<keyword evidence="2" id="KW-0004">4Fe-4S</keyword>
<feature type="compositionally biased region" description="Basic and acidic residues" evidence="7">
    <location>
        <begin position="520"/>
        <end position="531"/>
    </location>
</feature>
<evidence type="ECO:0000259" key="8">
    <source>
        <dbReference type="PROSITE" id="PS51379"/>
    </source>
</evidence>
<evidence type="ECO:0000256" key="2">
    <source>
        <dbReference type="ARBA" id="ARBA00022485"/>
    </source>
</evidence>
<keyword evidence="10" id="KW-1185">Reference proteome</keyword>
<proteinExistence type="predicted"/>
<name>A0ABY5XZT7_9BACT</name>
<feature type="region of interest" description="Disordered" evidence="7">
    <location>
        <begin position="520"/>
        <end position="558"/>
    </location>
</feature>
<evidence type="ECO:0000256" key="1">
    <source>
        <dbReference type="ARBA" id="ARBA00022448"/>
    </source>
</evidence>
<reference evidence="9" key="1">
    <citation type="submission" date="2020-12" db="EMBL/GenBank/DDBJ databases">
        <title>Taurinivorans muris gen. nov., sp. nov., fundamental and realized metabolic niche of a ubiquitous sulfidogenic bacterium in the murine intestine.</title>
        <authorList>
            <person name="Ye H."/>
            <person name="Hanson B.T."/>
            <person name="Loy A."/>
        </authorList>
    </citation>
    <scope>NUCLEOTIDE SEQUENCE</scope>
    <source>
        <strain evidence="9">LT0009</strain>
    </source>
</reference>
<evidence type="ECO:0000256" key="6">
    <source>
        <dbReference type="ARBA" id="ARBA00023014"/>
    </source>
</evidence>
<dbReference type="Proteomes" id="UP001058120">
    <property type="component" value="Chromosome"/>
</dbReference>
<keyword evidence="1" id="KW-0813">Transport</keyword>
<dbReference type="InterPro" id="IPR017900">
    <property type="entry name" value="4Fe4S_Fe_S_CS"/>
</dbReference>
<dbReference type="PROSITE" id="PS51379">
    <property type="entry name" value="4FE4S_FER_2"/>
    <property type="match status" value="2"/>
</dbReference>
<dbReference type="EMBL" id="CP065938">
    <property type="protein sequence ID" value="UWX05417.1"/>
    <property type="molecule type" value="Genomic_DNA"/>
</dbReference>
<organism evidence="9 10">
    <name type="scientific">Taurinivorans muris</name>
    <dbReference type="NCBI Taxonomy" id="2787751"/>
    <lineage>
        <taxon>Bacteria</taxon>
        <taxon>Pseudomonadati</taxon>
        <taxon>Thermodesulfobacteriota</taxon>
        <taxon>Desulfovibrionia</taxon>
        <taxon>Desulfovibrionales</taxon>
        <taxon>Desulfovibrionaceae</taxon>
        <taxon>Taurinivorans</taxon>
    </lineage>
</organism>
<keyword evidence="4" id="KW-0249">Electron transport</keyword>
<dbReference type="InterPro" id="IPR009051">
    <property type="entry name" value="Helical_ferredxn"/>
</dbReference>
<protein>
    <submittedName>
        <fullName evidence="9">(Fe-S)-binding protein</fullName>
    </submittedName>
</protein>
<evidence type="ECO:0000256" key="4">
    <source>
        <dbReference type="ARBA" id="ARBA00022982"/>
    </source>
</evidence>
<keyword evidence="5" id="KW-0408">Iron</keyword>
<evidence type="ECO:0000256" key="5">
    <source>
        <dbReference type="ARBA" id="ARBA00023004"/>
    </source>
</evidence>
<feature type="domain" description="4Fe-4S ferredoxin-type" evidence="8">
    <location>
        <begin position="84"/>
        <end position="113"/>
    </location>
</feature>
<evidence type="ECO:0000313" key="10">
    <source>
        <dbReference type="Proteomes" id="UP001058120"/>
    </source>
</evidence>
<keyword evidence="3" id="KW-0479">Metal-binding</keyword>
<dbReference type="SUPFAM" id="SSF46548">
    <property type="entry name" value="alpha-helical ferredoxin"/>
    <property type="match status" value="1"/>
</dbReference>